<proteinExistence type="predicted"/>
<feature type="transmembrane region" description="Helical" evidence="6">
    <location>
        <begin position="60"/>
        <end position="78"/>
    </location>
</feature>
<feature type="transmembrane region" description="Helical" evidence="6">
    <location>
        <begin position="172"/>
        <end position="191"/>
    </location>
</feature>
<keyword evidence="2 6" id="KW-0812">Transmembrane</keyword>
<reference evidence="8" key="1">
    <citation type="journal article" date="2019" name="Int. J. Syst. Evol. Microbiol.">
        <title>The Global Catalogue of Microorganisms (GCM) 10K type strain sequencing project: providing services to taxonomists for standard genome sequencing and annotation.</title>
        <authorList>
            <consortium name="The Broad Institute Genomics Platform"/>
            <consortium name="The Broad Institute Genome Sequencing Center for Infectious Disease"/>
            <person name="Wu L."/>
            <person name="Ma J."/>
        </authorList>
    </citation>
    <scope>NUCLEOTIDE SEQUENCE [LARGE SCALE GENOMIC DNA]</scope>
    <source>
        <strain evidence="8">CGMCC 1.15044</strain>
    </source>
</reference>
<organism evidence="7 8">
    <name type="scientific">Paenibacillus physcomitrellae</name>
    <dbReference type="NCBI Taxonomy" id="1619311"/>
    <lineage>
        <taxon>Bacteria</taxon>
        <taxon>Bacillati</taxon>
        <taxon>Bacillota</taxon>
        <taxon>Bacilli</taxon>
        <taxon>Bacillales</taxon>
        <taxon>Paenibacillaceae</taxon>
        <taxon>Paenibacillus</taxon>
    </lineage>
</organism>
<evidence type="ECO:0000313" key="7">
    <source>
        <dbReference type="EMBL" id="GGA42830.1"/>
    </source>
</evidence>
<comment type="subcellular location">
    <subcellularLocation>
        <location evidence="1">Membrane</location>
        <topology evidence="1">Multi-pass membrane protein</topology>
    </subcellularLocation>
</comment>
<keyword evidence="8" id="KW-1185">Reference proteome</keyword>
<dbReference type="Pfam" id="PF01098">
    <property type="entry name" value="FTSW_RODA_SPOVE"/>
    <property type="match status" value="1"/>
</dbReference>
<protein>
    <submittedName>
        <fullName evidence="7">Rod shape-determining protein RodA</fullName>
    </submittedName>
</protein>
<feature type="transmembrane region" description="Helical" evidence="6">
    <location>
        <begin position="124"/>
        <end position="142"/>
    </location>
</feature>
<evidence type="ECO:0000256" key="5">
    <source>
        <dbReference type="ARBA" id="ARBA00023136"/>
    </source>
</evidence>
<feature type="transmembrane region" description="Helical" evidence="6">
    <location>
        <begin position="98"/>
        <end position="115"/>
    </location>
</feature>
<dbReference type="InterPro" id="IPR001182">
    <property type="entry name" value="FtsW/RodA"/>
</dbReference>
<feature type="transmembrane region" description="Helical" evidence="6">
    <location>
        <begin position="148"/>
        <end position="165"/>
    </location>
</feature>
<keyword evidence="3" id="KW-0133">Cell shape</keyword>
<evidence type="ECO:0000256" key="4">
    <source>
        <dbReference type="ARBA" id="ARBA00022989"/>
    </source>
</evidence>
<evidence type="ECO:0000256" key="3">
    <source>
        <dbReference type="ARBA" id="ARBA00022960"/>
    </source>
</evidence>
<evidence type="ECO:0000256" key="1">
    <source>
        <dbReference type="ARBA" id="ARBA00004141"/>
    </source>
</evidence>
<sequence length="379" mass="41684">MIVVILGLLMVLSIILIHSGVAGWKDFRGADKRMALYYIPGFIAFFGIALLDYKLLIKYYPYILGLGLLLLLLVNFIGSSINGAQGWLKLPGGLSLQPAELFKLVLIITLTALLIKKHRARLSFWRNVVPLTLVTLVPFGLVMAQNDIGNGLSYLVILLGLLWIGNLKYSHTLIILVVFAAVVVVGIKSYISFHDQIATSLAGTSKAHWLDRIDPWLLPDEASKDASYHTRNAKIAIASGGMFGKGYMHGDFVQSSRVPYTYSDSIFVVVAEEFGFVGCSVLLLLYFILIHRMILISLEAKERGGPYLIVGVVAMLLYQIFENIGMFIGIMPLTGITLPFISYGGTSLLINMASLGVVMSVRLHGQEKEDSLVQKQGSQ</sequence>
<evidence type="ECO:0000256" key="6">
    <source>
        <dbReference type="SAM" id="Phobius"/>
    </source>
</evidence>
<feature type="transmembrane region" description="Helical" evidence="6">
    <location>
        <begin position="35"/>
        <end position="53"/>
    </location>
</feature>
<feature type="transmembrane region" description="Helical" evidence="6">
    <location>
        <begin position="340"/>
        <end position="361"/>
    </location>
</feature>
<dbReference type="PANTHER" id="PTHR30474:SF1">
    <property type="entry name" value="PEPTIDOGLYCAN GLYCOSYLTRANSFERASE MRDB"/>
    <property type="match status" value="1"/>
</dbReference>
<name>A0ABQ1GFM1_9BACL</name>
<dbReference type="Proteomes" id="UP000609323">
    <property type="component" value="Unassembled WGS sequence"/>
</dbReference>
<comment type="caution">
    <text evidence="7">The sequence shown here is derived from an EMBL/GenBank/DDBJ whole genome shotgun (WGS) entry which is preliminary data.</text>
</comment>
<evidence type="ECO:0000313" key="8">
    <source>
        <dbReference type="Proteomes" id="UP000609323"/>
    </source>
</evidence>
<dbReference type="PROSITE" id="PS00428">
    <property type="entry name" value="FTSW_RODA_SPOVE"/>
    <property type="match status" value="1"/>
</dbReference>
<feature type="transmembrane region" description="Helical" evidence="6">
    <location>
        <begin position="307"/>
        <end position="328"/>
    </location>
</feature>
<dbReference type="PANTHER" id="PTHR30474">
    <property type="entry name" value="CELL CYCLE PROTEIN"/>
    <property type="match status" value="1"/>
</dbReference>
<gene>
    <name evidence="7" type="primary">rodA</name>
    <name evidence="7" type="ORF">GCM10010917_30220</name>
</gene>
<feature type="transmembrane region" description="Helical" evidence="6">
    <location>
        <begin position="274"/>
        <end position="295"/>
    </location>
</feature>
<dbReference type="InterPro" id="IPR018365">
    <property type="entry name" value="Cell_cycle_FtsW-rel_CS"/>
</dbReference>
<keyword evidence="5 6" id="KW-0472">Membrane</keyword>
<evidence type="ECO:0000256" key="2">
    <source>
        <dbReference type="ARBA" id="ARBA00022692"/>
    </source>
</evidence>
<dbReference type="EMBL" id="BMHF01000010">
    <property type="protein sequence ID" value="GGA42830.1"/>
    <property type="molecule type" value="Genomic_DNA"/>
</dbReference>
<keyword evidence="4 6" id="KW-1133">Transmembrane helix</keyword>
<accession>A0ABQ1GFM1</accession>